<sequence>MTEYVNPKWKKLLQKNHLLDFESFWNLPNDWFEPLNTRRNGWSGVITKKVGEDLFFVKKQENHNFKSIRHPISGQPTFLREFQNIQYLIDHKIPTLEVIFFGIRDNQCVLVTRDLNKNNQSLQKIIKKKKLFSKTNLNRIAKTLRNMHHHNIQHTYPVPKHIYLNKVNEDIVLIDLEKMKKRLFAFQASIRDLYAFLKYARENMDEQDISYFLRKYFKSKKLNFLQKFILRRVNKKIKKL</sequence>
<dbReference type="HOGENOM" id="CLU_094468_0_0_4"/>
<dbReference type="SUPFAM" id="SSF56112">
    <property type="entry name" value="Protein kinase-like (PK-like)"/>
    <property type="match status" value="1"/>
</dbReference>
<dbReference type="InterPro" id="IPR027023">
    <property type="entry name" value="Put_LipoPS_kinase_InaA"/>
</dbReference>
<keyword evidence="1" id="KW-0808">Transferase</keyword>
<organism evidence="1 2">
    <name type="scientific">beta proteobacterium KB13</name>
    <dbReference type="NCBI Taxonomy" id="314607"/>
    <lineage>
        <taxon>Bacteria</taxon>
        <taxon>Pseudomonadati</taxon>
        <taxon>Pseudomonadota</taxon>
        <taxon>Betaproteobacteria</taxon>
        <taxon>Nitrosomonadales</taxon>
        <taxon>OM43 clade</taxon>
    </lineage>
</organism>
<keyword evidence="2" id="KW-1185">Reference proteome</keyword>
<dbReference type="InterPro" id="IPR011009">
    <property type="entry name" value="Kinase-like_dom_sf"/>
</dbReference>
<dbReference type="STRING" id="314607.KB13_751"/>
<accession>B6BTD4</accession>
<dbReference type="eggNOG" id="COG0515">
    <property type="taxonomic scope" value="Bacteria"/>
</dbReference>
<evidence type="ECO:0000313" key="1">
    <source>
        <dbReference type="EMBL" id="EDZ64619.1"/>
    </source>
</evidence>
<evidence type="ECO:0000313" key="2">
    <source>
        <dbReference type="Proteomes" id="UP000004188"/>
    </source>
</evidence>
<dbReference type="AlphaFoldDB" id="B6BTD4"/>
<proteinExistence type="predicted"/>
<dbReference type="Pfam" id="PF06293">
    <property type="entry name" value="Kdo"/>
    <property type="match status" value="1"/>
</dbReference>
<gene>
    <name evidence="1" type="ORF">KB13_751</name>
</gene>
<dbReference type="Proteomes" id="UP000004188">
    <property type="component" value="Unassembled WGS sequence"/>
</dbReference>
<name>B6BTD4_9PROT</name>
<dbReference type="EMBL" id="DS995299">
    <property type="protein sequence ID" value="EDZ64619.1"/>
    <property type="molecule type" value="Genomic_DNA"/>
</dbReference>
<keyword evidence="1" id="KW-0418">Kinase</keyword>
<protein>
    <submittedName>
        <fullName evidence="1">Lipopolysaccharide kinase (Kdo/WaaP) family protein</fullName>
    </submittedName>
</protein>
<dbReference type="GO" id="GO:0016301">
    <property type="term" value="F:kinase activity"/>
    <property type="evidence" value="ECO:0007669"/>
    <property type="project" value="UniProtKB-KW"/>
</dbReference>
<reference evidence="2" key="1">
    <citation type="journal article" date="2012" name="Stand. Genomic Sci.">
        <title>Genome sequence of strain HIMB624, a cultured representative from the OM43 clade of marine Betaproteobacteria.</title>
        <authorList>
            <person name="Huggett M.J."/>
            <person name="Hayakawa D.H."/>
            <person name="Rappe M.S."/>
        </authorList>
    </citation>
    <scope>NUCLEOTIDE SEQUENCE [LARGE SCALE GENOMIC DNA]</scope>
    <source>
        <strain evidence="2">KB13</strain>
    </source>
</reference>
<dbReference type="PIRSF" id="PIRSF026326">
    <property type="entry name" value="InaA"/>
    <property type="match status" value="1"/>
</dbReference>